<proteinExistence type="predicted"/>
<protein>
    <recommendedName>
        <fullName evidence="3">RecA family profile 1 domain-containing protein</fullName>
    </recommendedName>
</protein>
<evidence type="ECO:0000313" key="4">
    <source>
        <dbReference type="EMBL" id="KAG0466484.1"/>
    </source>
</evidence>
<dbReference type="SMART" id="SM00382">
    <property type="entry name" value="AAA"/>
    <property type="match status" value="1"/>
</dbReference>
<dbReference type="InterPro" id="IPR027417">
    <property type="entry name" value="P-loop_NTPase"/>
</dbReference>
<dbReference type="GO" id="GO:0000723">
    <property type="term" value="P:telomere maintenance"/>
    <property type="evidence" value="ECO:0007669"/>
    <property type="project" value="TreeGrafter"/>
</dbReference>
<organism evidence="4 5">
    <name type="scientific">Vanilla planifolia</name>
    <name type="common">Vanilla</name>
    <dbReference type="NCBI Taxonomy" id="51239"/>
    <lineage>
        <taxon>Eukaryota</taxon>
        <taxon>Viridiplantae</taxon>
        <taxon>Streptophyta</taxon>
        <taxon>Embryophyta</taxon>
        <taxon>Tracheophyta</taxon>
        <taxon>Spermatophyta</taxon>
        <taxon>Magnoliopsida</taxon>
        <taxon>Liliopsida</taxon>
        <taxon>Asparagales</taxon>
        <taxon>Orchidaceae</taxon>
        <taxon>Vanilloideae</taxon>
        <taxon>Vanilleae</taxon>
        <taxon>Vanilla</taxon>
    </lineage>
</organism>
<dbReference type="GO" id="GO:0000724">
    <property type="term" value="P:double-strand break repair via homologous recombination"/>
    <property type="evidence" value="ECO:0007669"/>
    <property type="project" value="TreeGrafter"/>
</dbReference>
<evidence type="ECO:0000256" key="2">
    <source>
        <dbReference type="ARBA" id="ARBA00023242"/>
    </source>
</evidence>
<dbReference type="AlphaFoldDB" id="A0A835QBB9"/>
<dbReference type="GO" id="GO:0003697">
    <property type="term" value="F:single-stranded DNA binding"/>
    <property type="evidence" value="ECO:0007669"/>
    <property type="project" value="TreeGrafter"/>
</dbReference>
<dbReference type="GO" id="GO:0005524">
    <property type="term" value="F:ATP binding"/>
    <property type="evidence" value="ECO:0007669"/>
    <property type="project" value="InterPro"/>
</dbReference>
<dbReference type="GO" id="GO:0033063">
    <property type="term" value="C:Rad51B-Rad51C-Rad51D-XRCC2 complex"/>
    <property type="evidence" value="ECO:0007669"/>
    <property type="project" value="TreeGrafter"/>
</dbReference>
<dbReference type="Gene3D" id="3.40.50.300">
    <property type="entry name" value="P-loop containing nucleotide triphosphate hydrolases"/>
    <property type="match status" value="1"/>
</dbReference>
<dbReference type="GO" id="GO:0140664">
    <property type="term" value="F:ATP-dependent DNA damage sensor activity"/>
    <property type="evidence" value="ECO:0007669"/>
    <property type="project" value="InterPro"/>
</dbReference>
<evidence type="ECO:0000313" key="5">
    <source>
        <dbReference type="Proteomes" id="UP000636800"/>
    </source>
</evidence>
<gene>
    <name evidence="4" type="ORF">HPP92_018064</name>
</gene>
<comment type="subcellular location">
    <subcellularLocation>
        <location evidence="1">Nucleus</location>
    </subcellularLocation>
</comment>
<sequence>MLKHSRMQQGRDDGGVSGIQGKDVEVLQYGHSIVDVFSACKANLVRSPVPWMNGMELLEDVLKISELYLLDLMDTLLGGGLREGQLIEIVGPSSSGKTQFCLFVASYIASNNFGSVVYMNTSNSFSPSRVSLIVNQLCSSLDKEDRQRRIREIMSRIHCLSIFDIFSLMDALDELKNTMREQKVNEEAKICILVVDAISSLVTPILGSTNAQDFAFPKVFSLTLINGFTGYLLKRLAYELDISVLDNEDDGVYLT</sequence>
<comment type="caution">
    <text evidence="4">The sequence shown here is derived from an EMBL/GenBank/DDBJ whole genome shotgun (WGS) entry which is preliminary data.</text>
</comment>
<evidence type="ECO:0000256" key="1">
    <source>
        <dbReference type="ARBA" id="ARBA00004123"/>
    </source>
</evidence>
<dbReference type="InterPro" id="IPR020588">
    <property type="entry name" value="RecA_ATP-bd"/>
</dbReference>
<dbReference type="GO" id="GO:0005657">
    <property type="term" value="C:replication fork"/>
    <property type="evidence" value="ECO:0007669"/>
    <property type="project" value="TreeGrafter"/>
</dbReference>
<dbReference type="EMBL" id="JADCNL010000009">
    <property type="protein sequence ID" value="KAG0466484.1"/>
    <property type="molecule type" value="Genomic_DNA"/>
</dbReference>
<dbReference type="OrthoDB" id="695262at2759"/>
<dbReference type="PROSITE" id="PS50162">
    <property type="entry name" value="RECA_2"/>
    <property type="match status" value="1"/>
</dbReference>
<dbReference type="Proteomes" id="UP000636800">
    <property type="component" value="Unassembled WGS sequence"/>
</dbReference>
<keyword evidence="5" id="KW-1185">Reference proteome</keyword>
<dbReference type="InterPro" id="IPR003593">
    <property type="entry name" value="AAA+_ATPase"/>
</dbReference>
<dbReference type="GO" id="GO:0042148">
    <property type="term" value="P:DNA strand invasion"/>
    <property type="evidence" value="ECO:0007669"/>
    <property type="project" value="TreeGrafter"/>
</dbReference>
<accession>A0A835QBB9</accession>
<dbReference type="SUPFAM" id="SSF52540">
    <property type="entry name" value="P-loop containing nucleoside triphosphate hydrolases"/>
    <property type="match status" value="1"/>
</dbReference>
<keyword evidence="2" id="KW-0539">Nucleus</keyword>
<dbReference type="PANTHER" id="PTHR46457:SF1">
    <property type="entry name" value="DNA REPAIR PROTEIN RAD51 HOMOLOG 4"/>
    <property type="match status" value="1"/>
</dbReference>
<evidence type="ECO:0000259" key="3">
    <source>
        <dbReference type="PROSITE" id="PS50162"/>
    </source>
</evidence>
<dbReference type="GO" id="GO:0005815">
    <property type="term" value="C:microtubule organizing center"/>
    <property type="evidence" value="ECO:0007669"/>
    <property type="project" value="TreeGrafter"/>
</dbReference>
<dbReference type="GO" id="GO:0000400">
    <property type="term" value="F:four-way junction DNA binding"/>
    <property type="evidence" value="ECO:0007669"/>
    <property type="project" value="TreeGrafter"/>
</dbReference>
<reference evidence="4 5" key="1">
    <citation type="journal article" date="2020" name="Nat. Food">
        <title>A phased Vanilla planifolia genome enables genetic improvement of flavour and production.</title>
        <authorList>
            <person name="Hasing T."/>
            <person name="Tang H."/>
            <person name="Brym M."/>
            <person name="Khazi F."/>
            <person name="Huang T."/>
            <person name="Chambers A.H."/>
        </authorList>
    </citation>
    <scope>NUCLEOTIDE SEQUENCE [LARGE SCALE GENOMIC DNA]</scope>
    <source>
        <tissue evidence="4">Leaf</tissue>
    </source>
</reference>
<dbReference type="InterPro" id="IPR013632">
    <property type="entry name" value="Rad51_C"/>
</dbReference>
<dbReference type="Pfam" id="PF08423">
    <property type="entry name" value="Rad51"/>
    <property type="match status" value="1"/>
</dbReference>
<dbReference type="InterPro" id="IPR051988">
    <property type="entry name" value="HRR_RAD51_Paralog"/>
</dbReference>
<dbReference type="PANTHER" id="PTHR46457">
    <property type="entry name" value="DNA REPAIR PROTEIN RAD51 HOMOLOG 4"/>
    <property type="match status" value="1"/>
</dbReference>
<name>A0A835QBB9_VANPL</name>
<feature type="domain" description="RecA family profile 1" evidence="3">
    <location>
        <begin position="62"/>
        <end position="255"/>
    </location>
</feature>
<dbReference type="GO" id="GO:0007131">
    <property type="term" value="P:reciprocal meiotic recombination"/>
    <property type="evidence" value="ECO:0007669"/>
    <property type="project" value="TreeGrafter"/>
</dbReference>